<dbReference type="PANTHER" id="PTHR42770">
    <property type="entry name" value="AMINO ACID TRANSPORTER-RELATED"/>
    <property type="match status" value="1"/>
</dbReference>
<proteinExistence type="inferred from homology"/>
<keyword evidence="4" id="KW-1003">Cell membrane</keyword>
<feature type="transmembrane region" description="Helical" evidence="9">
    <location>
        <begin position="347"/>
        <end position="369"/>
    </location>
</feature>
<feature type="transmembrane region" description="Helical" evidence="9">
    <location>
        <begin position="49"/>
        <end position="71"/>
    </location>
</feature>
<evidence type="ECO:0000256" key="8">
    <source>
        <dbReference type="ARBA" id="ARBA00045636"/>
    </source>
</evidence>
<evidence type="ECO:0000256" key="9">
    <source>
        <dbReference type="SAM" id="Phobius"/>
    </source>
</evidence>
<feature type="transmembrane region" description="Helical" evidence="9">
    <location>
        <begin position="157"/>
        <end position="180"/>
    </location>
</feature>
<feature type="transmembrane region" description="Helical" evidence="9">
    <location>
        <begin position="16"/>
        <end position="37"/>
    </location>
</feature>
<dbReference type="AlphaFoldDB" id="A0A838L914"/>
<evidence type="ECO:0000256" key="4">
    <source>
        <dbReference type="ARBA" id="ARBA00022475"/>
    </source>
</evidence>
<keyword evidence="11" id="KW-1185">Reference proteome</keyword>
<evidence type="ECO:0000313" key="10">
    <source>
        <dbReference type="EMBL" id="MBA2935019.1"/>
    </source>
</evidence>
<evidence type="ECO:0000313" key="11">
    <source>
        <dbReference type="Proteomes" id="UP000570166"/>
    </source>
</evidence>
<evidence type="ECO:0000256" key="2">
    <source>
        <dbReference type="ARBA" id="ARBA00008220"/>
    </source>
</evidence>
<feature type="transmembrane region" description="Helical" evidence="9">
    <location>
        <begin position="381"/>
        <end position="403"/>
    </location>
</feature>
<evidence type="ECO:0000256" key="7">
    <source>
        <dbReference type="ARBA" id="ARBA00023136"/>
    </source>
</evidence>
<feature type="transmembrane region" description="Helical" evidence="9">
    <location>
        <begin position="409"/>
        <end position="426"/>
    </location>
</feature>
<feature type="transmembrane region" description="Helical" evidence="9">
    <location>
        <begin position="133"/>
        <end position="151"/>
    </location>
</feature>
<feature type="transmembrane region" description="Helical" evidence="9">
    <location>
        <begin position="91"/>
        <end position="113"/>
    </location>
</feature>
<dbReference type="GO" id="GO:0022857">
    <property type="term" value="F:transmembrane transporter activity"/>
    <property type="evidence" value="ECO:0007669"/>
    <property type="project" value="InterPro"/>
</dbReference>
<keyword evidence="7 9" id="KW-0472">Membrane</keyword>
<gene>
    <name evidence="10" type="ORF">HZF05_13025</name>
</gene>
<dbReference type="Proteomes" id="UP000570166">
    <property type="component" value="Unassembled WGS sequence"/>
</dbReference>
<name>A0A838L914_9SPHN</name>
<feature type="transmembrane region" description="Helical" evidence="9">
    <location>
        <begin position="230"/>
        <end position="253"/>
    </location>
</feature>
<evidence type="ECO:0000256" key="6">
    <source>
        <dbReference type="ARBA" id="ARBA00022989"/>
    </source>
</evidence>
<organism evidence="10 11">
    <name type="scientific">Sphingomonas chungangi</name>
    <dbReference type="NCBI Taxonomy" id="2683589"/>
    <lineage>
        <taxon>Bacteria</taxon>
        <taxon>Pseudomonadati</taxon>
        <taxon>Pseudomonadota</taxon>
        <taxon>Alphaproteobacteria</taxon>
        <taxon>Sphingomonadales</taxon>
        <taxon>Sphingomonadaceae</taxon>
        <taxon>Sphingomonas</taxon>
    </lineage>
</organism>
<dbReference type="Pfam" id="PF13520">
    <property type="entry name" value="AA_permease_2"/>
    <property type="match status" value="1"/>
</dbReference>
<dbReference type="GO" id="GO:0005886">
    <property type="term" value="C:plasma membrane"/>
    <property type="evidence" value="ECO:0007669"/>
    <property type="project" value="UniProtKB-SubCell"/>
</dbReference>
<protein>
    <recommendedName>
        <fullName evidence="3">Arginine/agmatine antiporter</fullName>
    </recommendedName>
</protein>
<reference evidence="10 11" key="1">
    <citation type="submission" date="2020-07" db="EMBL/GenBank/DDBJ databases">
        <authorList>
            <person name="Sun Q."/>
        </authorList>
    </citation>
    <scope>NUCLEOTIDE SEQUENCE [LARGE SCALE GENOMIC DNA]</scope>
    <source>
        <strain evidence="10 11">CGMCC 1.13654</strain>
    </source>
</reference>
<evidence type="ECO:0000256" key="1">
    <source>
        <dbReference type="ARBA" id="ARBA00004651"/>
    </source>
</evidence>
<comment type="subcellular location">
    <subcellularLocation>
        <location evidence="1">Cell membrane</location>
        <topology evidence="1">Multi-pass membrane protein</topology>
    </subcellularLocation>
</comment>
<comment type="caution">
    <text evidence="10">The sequence shown here is derived from an EMBL/GenBank/DDBJ whole genome shotgun (WGS) entry which is preliminary data.</text>
</comment>
<dbReference type="InterPro" id="IPR050367">
    <property type="entry name" value="APC_superfamily"/>
</dbReference>
<sequence length="428" mass="43073">MAGGGSARDEGLDRGIGTYALATATVNAVIGAGIFSLPAGMARAAGPYALIAYLLCALAMAAVVLCFAEAGSRVPTSGGPYGYVGEAFGPMVGLVAGILTWLGCVLASGGIAAGLADALGKLVPALAGPAPRLLIIVGVLGGLVGINLLGVRTASRLLAAGATVKLVPLLLFVGIGLFFLDPAKLSIGAAPDAGGIGRAILLSLFAFQGMETSLGASGEVRDPARTLPRALISAMAFVTLAYITIQCVAQGLLGDALGASKAPLADAMALIDPRLGLLLLIGTALSMAIWLGSDLLGAPRLLFAFARDGFLPAPLGRLSKRQVPANAIITHAVIGVILAVTGTFEELVVLAALASCALYIAGCLAAWRLRVREVAQAGEPVRLPWLGLWVVLGSGSMLVAIALGSRAEIGGLIGVILASMLLYVIAKR</sequence>
<feature type="transmembrane region" description="Helical" evidence="9">
    <location>
        <begin position="323"/>
        <end position="341"/>
    </location>
</feature>
<dbReference type="InterPro" id="IPR002293">
    <property type="entry name" value="AA/rel_permease1"/>
</dbReference>
<comment type="similarity">
    <text evidence="2">Belongs to the amino acid-polyamine-organocation (APC) superfamily. Basic amino acid/polyamine antiporter (APA) (TC 2.A.3.2) family.</text>
</comment>
<dbReference type="RefSeq" id="WP_160362662.1">
    <property type="nucleotide sequence ID" value="NZ_JACEIB010000008.1"/>
</dbReference>
<accession>A0A838L914</accession>
<feature type="transmembrane region" description="Helical" evidence="9">
    <location>
        <begin position="273"/>
        <end position="292"/>
    </location>
</feature>
<comment type="function">
    <text evidence="8">Major component of the acid-resistance (AR) system allowing enteric pathogens to survive the acidic environment in the stomach. Exchanges extracellular arginine for its intracellular decarboxylation product agmatine (Agm) thereby expelling intracellular protons. Probably undergoes several conformational states in order to translocate the substrate across the membrane; keeps the substrate accessible to only 1 side of the membrane at a time by opening and closing 3 membrane-internal gates.</text>
</comment>
<evidence type="ECO:0000256" key="5">
    <source>
        <dbReference type="ARBA" id="ARBA00022692"/>
    </source>
</evidence>
<dbReference type="Gene3D" id="1.20.1740.10">
    <property type="entry name" value="Amino acid/polyamine transporter I"/>
    <property type="match status" value="1"/>
</dbReference>
<dbReference type="PANTHER" id="PTHR42770:SF18">
    <property type="entry name" value="ARGININE_AGMATINE ANTIPORTER"/>
    <property type="match status" value="1"/>
</dbReference>
<evidence type="ECO:0000256" key="3">
    <source>
        <dbReference type="ARBA" id="ARBA00021069"/>
    </source>
</evidence>
<keyword evidence="6 9" id="KW-1133">Transmembrane helix</keyword>
<dbReference type="EMBL" id="JACEIB010000008">
    <property type="protein sequence ID" value="MBA2935019.1"/>
    <property type="molecule type" value="Genomic_DNA"/>
</dbReference>
<keyword evidence="5 9" id="KW-0812">Transmembrane</keyword>
<dbReference type="PIRSF" id="PIRSF006060">
    <property type="entry name" value="AA_transporter"/>
    <property type="match status" value="1"/>
</dbReference>